<comment type="caution">
    <text evidence="1">The sequence shown here is derived from an EMBL/GenBank/DDBJ whole genome shotgun (WGS) entry which is preliminary data.</text>
</comment>
<accession>A0A1V9XJA2</accession>
<dbReference type="Proteomes" id="UP000192247">
    <property type="component" value="Unassembled WGS sequence"/>
</dbReference>
<dbReference type="OrthoDB" id="10421629at2759"/>
<evidence type="ECO:0000313" key="1">
    <source>
        <dbReference type="EMBL" id="OQR73521.1"/>
    </source>
</evidence>
<organism evidence="1 2">
    <name type="scientific">Tropilaelaps mercedesae</name>
    <dbReference type="NCBI Taxonomy" id="418985"/>
    <lineage>
        <taxon>Eukaryota</taxon>
        <taxon>Metazoa</taxon>
        <taxon>Ecdysozoa</taxon>
        <taxon>Arthropoda</taxon>
        <taxon>Chelicerata</taxon>
        <taxon>Arachnida</taxon>
        <taxon>Acari</taxon>
        <taxon>Parasitiformes</taxon>
        <taxon>Mesostigmata</taxon>
        <taxon>Gamasina</taxon>
        <taxon>Dermanyssoidea</taxon>
        <taxon>Laelapidae</taxon>
        <taxon>Tropilaelaps</taxon>
    </lineage>
</organism>
<gene>
    <name evidence="1" type="ORF">BIW11_03564</name>
</gene>
<dbReference type="AlphaFoldDB" id="A0A1V9XJA2"/>
<protein>
    <submittedName>
        <fullName evidence="1">Uncharacterized protein</fullName>
    </submittedName>
</protein>
<dbReference type="EMBL" id="MNPL01009820">
    <property type="protein sequence ID" value="OQR73521.1"/>
    <property type="molecule type" value="Genomic_DNA"/>
</dbReference>
<evidence type="ECO:0000313" key="2">
    <source>
        <dbReference type="Proteomes" id="UP000192247"/>
    </source>
</evidence>
<proteinExistence type="predicted"/>
<name>A0A1V9XJA2_9ACAR</name>
<reference evidence="1 2" key="1">
    <citation type="journal article" date="2017" name="Gigascience">
        <title>Draft genome of the honey bee ectoparasitic mite, Tropilaelaps mercedesae, is shaped by the parasitic life history.</title>
        <authorList>
            <person name="Dong X."/>
            <person name="Armstrong S.D."/>
            <person name="Xia D."/>
            <person name="Makepeace B.L."/>
            <person name="Darby A.C."/>
            <person name="Kadowaki T."/>
        </authorList>
    </citation>
    <scope>NUCLEOTIDE SEQUENCE [LARGE SCALE GENOMIC DNA]</scope>
    <source>
        <strain evidence="1">Wuxi-XJTLU</strain>
    </source>
</reference>
<dbReference type="InParanoid" id="A0A1V9XJA2"/>
<keyword evidence="2" id="KW-1185">Reference proteome</keyword>
<sequence length="279" mass="30729">MQAPTFRLVSLDPSRSTSTTIMVNGDVLTQGSSYVILGDRAFAIQHLDVHMPRQYKYPTTKIVIDITVSEENGGYTPKNKPIGRNQTVKVLYNGEEFRNEFALVLQNKTIPPANIFIKVNGIPVLGEITLDAITYHSSDTVGTELPLTETATFQMNGEPVEPYTFSVMVQQNAAPVQGITVTDIRGRPLNGVVDIEVVKKNTGLPHAITLVNGDDSGTSYSILVKGKEVPANDLVFKVNGKAQMVIVDFAVSRELIRDLKESSRRVAVVPSRKWKRQSM</sequence>